<evidence type="ECO:0000313" key="2">
    <source>
        <dbReference type="EMBL" id="ABT16533.1"/>
    </source>
</evidence>
<feature type="compositionally biased region" description="Polar residues" evidence="1">
    <location>
        <begin position="35"/>
        <end position="48"/>
    </location>
</feature>
<feature type="region of interest" description="Disordered" evidence="1">
    <location>
        <begin position="24"/>
        <end position="82"/>
    </location>
</feature>
<organism evidence="2 3">
    <name type="scientific">Chlorovirus heliozoae</name>
    <dbReference type="NCBI Taxonomy" id="322019"/>
    <lineage>
        <taxon>Viruses</taxon>
        <taxon>Varidnaviria</taxon>
        <taxon>Bamfordvirae</taxon>
        <taxon>Nucleocytoviricota</taxon>
        <taxon>Megaviricetes</taxon>
        <taxon>Algavirales</taxon>
        <taxon>Phycodnaviridae</taxon>
        <taxon>Chlorovirus</taxon>
    </lineage>
</organism>
<proteinExistence type="predicted"/>
<dbReference type="Proteomes" id="UP000202420">
    <property type="component" value="Segment"/>
</dbReference>
<dbReference type="RefSeq" id="YP_001426880.1">
    <property type="nucleotide sequence ID" value="NC_008724.1"/>
</dbReference>
<dbReference type="OrthoDB" id="3531at10239"/>
<evidence type="ECO:0000256" key="1">
    <source>
        <dbReference type="SAM" id="MobiDB-lite"/>
    </source>
</evidence>
<name>A7K909_9PHYC</name>
<protein>
    <submittedName>
        <fullName evidence="2">Uncharacterized protein Z399L</fullName>
    </submittedName>
</protein>
<reference evidence="2 3" key="1">
    <citation type="submission" date="2006-09" db="EMBL/GenBank/DDBJ databases">
        <title>Sequence and annotation of the 288-kb ATCV-1 virus that infects an endosymbiotic Chlorella strain of the heliozoon Acanthocystis turfacea.</title>
        <authorList>
            <person name="Fitzgerald L.A."/>
            <person name="Graves M.V."/>
            <person name="Li X."/>
            <person name="Pfitzner A.J.P."/>
            <person name="Hartigan J."/>
            <person name="Van Etten J.L."/>
        </authorList>
    </citation>
    <scope>NUCLEOTIDE SEQUENCE [LARGE SCALE GENOMIC DNA]</scope>
    <source>
        <strain evidence="2 3">ATCV-1</strain>
    </source>
</reference>
<sequence>MKEVIGRVKKRRVSELEARRLEREKVLKMKRQQRTKSPGSPSPMNVNRRSPVASPVLKAAYKRRSVSPGPTRASTGGVSKAKRTIIKNSEGKKYGLTKIMPTVQTRAKKCEMVYTAKQEGAICWFSAIFTTLFYSQYTRSIVHRHATSLTRSSNPMVVDAAGAMKEILKGYEIGKVSARVVNHMQPKQFLAAIRKINPRYFTSNPDNTEEAHYGPYQHAMFAFLRAPHLSVGYVKGNLVFSGFNVNLPISGTEWAKTMGVASPMGDYVDISNPEVILIHRDAAEDYLQGQWRFQPPKIGRLEGHNPSEHSRTIRYNGKVYVLDSCVIGAELKTNACTLGHAIAGVTCNGERYVYNGWTARSADPAMKGASSSVVKDYPCALGKYDWDRNKNFVINTGACRFQNATNKNFGKSLVFNAVQRSTVTYIRSDLISKTVKKARLIRK</sequence>
<dbReference type="GeneID" id="5470380"/>
<dbReference type="EMBL" id="EF101928">
    <property type="protein sequence ID" value="ABT16533.1"/>
    <property type="molecule type" value="Genomic_DNA"/>
</dbReference>
<accession>A7K909</accession>
<dbReference type="KEGG" id="vg:5470380"/>
<keyword evidence="3" id="KW-1185">Reference proteome</keyword>
<gene>
    <name evidence="2" type="primary">Z399L</name>
    <name evidence="2" type="ORF">ATCV1_Z399L</name>
</gene>
<evidence type="ECO:0000313" key="3">
    <source>
        <dbReference type="Proteomes" id="UP000202420"/>
    </source>
</evidence>